<sequence>MSSHVDNDPSFSTGPCDSTVRIKMFRVISTGGESSTLERNLETKASRFYQPLVGNISQLQSSAKSRKKHEFILSGSHRADV</sequence>
<organism evidence="1 2">
    <name type="scientific">Hebeloma cylindrosporum</name>
    <dbReference type="NCBI Taxonomy" id="76867"/>
    <lineage>
        <taxon>Eukaryota</taxon>
        <taxon>Fungi</taxon>
        <taxon>Dikarya</taxon>
        <taxon>Basidiomycota</taxon>
        <taxon>Agaricomycotina</taxon>
        <taxon>Agaricomycetes</taxon>
        <taxon>Agaricomycetidae</taxon>
        <taxon>Agaricales</taxon>
        <taxon>Agaricineae</taxon>
        <taxon>Hymenogastraceae</taxon>
        <taxon>Hebeloma</taxon>
    </lineage>
</organism>
<keyword evidence="2" id="KW-1185">Reference proteome</keyword>
<dbReference type="HOGENOM" id="CLU_2574135_0_0_1"/>
<proteinExistence type="predicted"/>
<dbReference type="EMBL" id="KN831778">
    <property type="protein sequence ID" value="KIM42166.1"/>
    <property type="molecule type" value="Genomic_DNA"/>
</dbReference>
<dbReference type="AlphaFoldDB" id="A0A0C3CF05"/>
<dbReference type="Proteomes" id="UP000053424">
    <property type="component" value="Unassembled WGS sequence"/>
</dbReference>
<name>A0A0C3CF05_HEBCY</name>
<gene>
    <name evidence="1" type="ORF">M413DRAFT_128532</name>
</gene>
<evidence type="ECO:0000313" key="2">
    <source>
        <dbReference type="Proteomes" id="UP000053424"/>
    </source>
</evidence>
<reference evidence="1 2" key="1">
    <citation type="submission" date="2014-04" db="EMBL/GenBank/DDBJ databases">
        <authorList>
            <consortium name="DOE Joint Genome Institute"/>
            <person name="Kuo A."/>
            <person name="Gay G."/>
            <person name="Dore J."/>
            <person name="Kohler A."/>
            <person name="Nagy L.G."/>
            <person name="Floudas D."/>
            <person name="Copeland A."/>
            <person name="Barry K.W."/>
            <person name="Cichocki N."/>
            <person name="Veneault-Fourrey C."/>
            <person name="LaButti K."/>
            <person name="Lindquist E.A."/>
            <person name="Lipzen A."/>
            <person name="Lundell T."/>
            <person name="Morin E."/>
            <person name="Murat C."/>
            <person name="Sun H."/>
            <person name="Tunlid A."/>
            <person name="Henrissat B."/>
            <person name="Grigoriev I.V."/>
            <person name="Hibbett D.S."/>
            <person name="Martin F."/>
            <person name="Nordberg H.P."/>
            <person name="Cantor M.N."/>
            <person name="Hua S.X."/>
        </authorList>
    </citation>
    <scope>NUCLEOTIDE SEQUENCE [LARGE SCALE GENOMIC DNA]</scope>
    <source>
        <strain evidence="2">h7</strain>
    </source>
</reference>
<evidence type="ECO:0000313" key="1">
    <source>
        <dbReference type="EMBL" id="KIM42166.1"/>
    </source>
</evidence>
<reference evidence="2" key="2">
    <citation type="submission" date="2015-01" db="EMBL/GenBank/DDBJ databases">
        <title>Evolutionary Origins and Diversification of the Mycorrhizal Mutualists.</title>
        <authorList>
            <consortium name="DOE Joint Genome Institute"/>
            <consortium name="Mycorrhizal Genomics Consortium"/>
            <person name="Kohler A."/>
            <person name="Kuo A."/>
            <person name="Nagy L.G."/>
            <person name="Floudas D."/>
            <person name="Copeland A."/>
            <person name="Barry K.W."/>
            <person name="Cichocki N."/>
            <person name="Veneault-Fourrey C."/>
            <person name="LaButti K."/>
            <person name="Lindquist E.A."/>
            <person name="Lipzen A."/>
            <person name="Lundell T."/>
            <person name="Morin E."/>
            <person name="Murat C."/>
            <person name="Riley R."/>
            <person name="Ohm R."/>
            <person name="Sun H."/>
            <person name="Tunlid A."/>
            <person name="Henrissat B."/>
            <person name="Grigoriev I.V."/>
            <person name="Hibbett D.S."/>
            <person name="Martin F."/>
        </authorList>
    </citation>
    <scope>NUCLEOTIDE SEQUENCE [LARGE SCALE GENOMIC DNA]</scope>
    <source>
        <strain evidence="2">h7</strain>
    </source>
</reference>
<protein>
    <submittedName>
        <fullName evidence="1">Uncharacterized protein</fullName>
    </submittedName>
</protein>
<accession>A0A0C3CF05</accession>